<feature type="transmembrane region" description="Helical" evidence="1">
    <location>
        <begin position="301"/>
        <end position="324"/>
    </location>
</feature>
<evidence type="ECO:0000313" key="3">
    <source>
        <dbReference type="Proteomes" id="UP001165269"/>
    </source>
</evidence>
<proteinExistence type="predicted"/>
<sequence>MTETAPAAAVSAETVEIRVHGVSGTPVESLLEISDVRQVDGDDLAGFYRLPDTRPESDVRCEAFRWGAMTSGSVSKAVWLLMAPLGVINLAGFTLPDPAGKKAQDRVLGVAEALLRLLGLVMTLLLVTAVTFVAVDQAAWQCGADPNCSKKLLFLTDQHYGWHFRLACAALVPAAMVLVLDRISSKVYLYPPVLSKREQSGETRPRLGDRDFWMPKPRTALLRRLHLTASLAVVTMLVAHLSTHYVSGLQAARGWPRPVLWVLFWIACAIAVLCLVVTAAGRTPGLDKVDAVTDPNAVPSFYRVVYGVAWAVFAAAALVGGGHAGGSRGRLPVWLTGFDWAFQVYYACAALLLVALALANLFLVRGYEPADVPEPYRRLWRGMTCTVLTGFAVLLATGFTSGLILQTARLFGHRDRLRDIRQPLDLPDLFHVTTLLWGLLIVPLVAVAAGCLFWRAIHPRWPNGVTFPDRIVQEYPNKAQPEDRTVTLIRKAWQRARLKYRLPTWLCAIGVAGWVAAVAQGVLGALAVPPGPDPVPGWLKDHVYTGRNPRLFFTFVDEVLGTWTLTALAAGLAFLGMRAFRNPTWRRTVGIIWDLLAFWPRLTHPIVPPPYGGRAVLGLVKRVEDRTAAGDTVVLSGHSQGSLICAAAVLATPDEARKRLALLTYGSQLMWAYSRLFPAYVGHDTLKDLYADKLKDRWYNLHRWTDPIGGPALAYPASGKVDPVLPVTAWRTIDGHPVEADPNPTPEAEPWWRQLGPEHQLRDPRTVVPSDNAPATPMLGHSAYYADPAFDALVRRLAAKIQPFNA</sequence>
<protein>
    <recommendedName>
        <fullName evidence="4">Integral membrane protein</fullName>
    </recommendedName>
</protein>
<dbReference type="RefSeq" id="WP_242761539.1">
    <property type="nucleotide sequence ID" value="NZ_JALDAY010000002.1"/>
</dbReference>
<keyword evidence="3" id="KW-1185">Reference proteome</keyword>
<dbReference type="EMBL" id="JALDAY010000002">
    <property type="protein sequence ID" value="MCI3270474.1"/>
    <property type="molecule type" value="Genomic_DNA"/>
</dbReference>
<organism evidence="2 3">
    <name type="scientific">Streptomyces cylindrosporus</name>
    <dbReference type="NCBI Taxonomy" id="2927583"/>
    <lineage>
        <taxon>Bacteria</taxon>
        <taxon>Bacillati</taxon>
        <taxon>Actinomycetota</taxon>
        <taxon>Actinomycetes</taxon>
        <taxon>Kitasatosporales</taxon>
        <taxon>Streptomycetaceae</taxon>
        <taxon>Streptomyces</taxon>
    </lineage>
</organism>
<feature type="transmembrane region" description="Helical" evidence="1">
    <location>
        <begin position="559"/>
        <end position="577"/>
    </location>
</feature>
<feature type="transmembrane region" description="Helical" evidence="1">
    <location>
        <begin position="225"/>
        <end position="247"/>
    </location>
</feature>
<feature type="transmembrane region" description="Helical" evidence="1">
    <location>
        <begin position="344"/>
        <end position="364"/>
    </location>
</feature>
<dbReference type="Proteomes" id="UP001165269">
    <property type="component" value="Unassembled WGS sequence"/>
</dbReference>
<dbReference type="InterPro" id="IPR029058">
    <property type="entry name" value="AB_hydrolase_fold"/>
</dbReference>
<feature type="transmembrane region" description="Helical" evidence="1">
    <location>
        <begin position="429"/>
        <end position="454"/>
    </location>
</feature>
<keyword evidence="1" id="KW-0472">Membrane</keyword>
<feature type="transmembrane region" description="Helical" evidence="1">
    <location>
        <begin position="160"/>
        <end position="180"/>
    </location>
</feature>
<comment type="caution">
    <text evidence="2">The sequence shown here is derived from an EMBL/GenBank/DDBJ whole genome shotgun (WGS) entry which is preliminary data.</text>
</comment>
<dbReference type="SUPFAM" id="SSF53474">
    <property type="entry name" value="alpha/beta-Hydrolases"/>
    <property type="match status" value="1"/>
</dbReference>
<evidence type="ECO:0000256" key="1">
    <source>
        <dbReference type="SAM" id="Phobius"/>
    </source>
</evidence>
<gene>
    <name evidence="2" type="ORF">MQP27_05015</name>
</gene>
<feature type="transmembrane region" description="Helical" evidence="1">
    <location>
        <begin position="385"/>
        <end position="409"/>
    </location>
</feature>
<evidence type="ECO:0008006" key="4">
    <source>
        <dbReference type="Google" id="ProtNLM"/>
    </source>
</evidence>
<name>A0ABS9XZX5_9ACTN</name>
<feature type="transmembrane region" description="Helical" evidence="1">
    <location>
        <begin position="117"/>
        <end position="140"/>
    </location>
</feature>
<keyword evidence="1" id="KW-1133">Transmembrane helix</keyword>
<reference evidence="2" key="1">
    <citation type="submission" date="2022-03" db="EMBL/GenBank/DDBJ databases">
        <title>Streptomyces 7R015 and 7R016 isolated from Barleria lupulina in Thailand.</title>
        <authorList>
            <person name="Kanchanasin P."/>
            <person name="Phongsopitanun W."/>
            <person name="Tanasupawat S."/>
        </authorList>
    </citation>
    <scope>NUCLEOTIDE SEQUENCE</scope>
    <source>
        <strain evidence="2">7R015</strain>
    </source>
</reference>
<evidence type="ECO:0000313" key="2">
    <source>
        <dbReference type="EMBL" id="MCI3270474.1"/>
    </source>
</evidence>
<feature type="transmembrane region" description="Helical" evidence="1">
    <location>
        <begin position="77"/>
        <end position="96"/>
    </location>
</feature>
<feature type="transmembrane region" description="Helical" evidence="1">
    <location>
        <begin position="505"/>
        <end position="528"/>
    </location>
</feature>
<feature type="transmembrane region" description="Helical" evidence="1">
    <location>
        <begin position="259"/>
        <end position="280"/>
    </location>
</feature>
<accession>A0ABS9XZX5</accession>
<keyword evidence="1" id="KW-0812">Transmembrane</keyword>